<name>A0A382UGI8_9ZZZZ</name>
<dbReference type="SUPFAM" id="SSF51412">
    <property type="entry name" value="Inosine monophosphate dehydrogenase (IMPDH)"/>
    <property type="match status" value="1"/>
</dbReference>
<dbReference type="InterPro" id="IPR013114">
    <property type="entry name" value="FabA_FabZ"/>
</dbReference>
<protein>
    <submittedName>
        <fullName evidence="4">Uncharacterized protein</fullName>
    </submittedName>
</protein>
<reference evidence="4" key="1">
    <citation type="submission" date="2018-05" db="EMBL/GenBank/DDBJ databases">
        <authorList>
            <person name="Lanie J.A."/>
            <person name="Ng W.-L."/>
            <person name="Kazmierczak K.M."/>
            <person name="Andrzejewski T.M."/>
            <person name="Davidsen T.M."/>
            <person name="Wayne K.J."/>
            <person name="Tettelin H."/>
            <person name="Glass J.I."/>
            <person name="Rusch D."/>
            <person name="Podicherti R."/>
            <person name="Tsui H.-C.T."/>
            <person name="Winkler M.E."/>
        </authorList>
    </citation>
    <scope>NUCLEOTIDE SEQUENCE</scope>
</reference>
<gene>
    <name evidence="4" type="ORF">METZ01_LOCUS385682</name>
</gene>
<dbReference type="SUPFAM" id="SSF54637">
    <property type="entry name" value="Thioesterase/thiol ester dehydrase-isomerase"/>
    <property type="match status" value="1"/>
</dbReference>
<organism evidence="4">
    <name type="scientific">marine metagenome</name>
    <dbReference type="NCBI Taxonomy" id="408172"/>
    <lineage>
        <taxon>unclassified sequences</taxon>
        <taxon>metagenomes</taxon>
        <taxon>ecological metagenomes</taxon>
    </lineage>
</organism>
<dbReference type="Gene3D" id="3.20.20.70">
    <property type="entry name" value="Aldolase class I"/>
    <property type="match status" value="1"/>
</dbReference>
<feature type="non-terminal residue" evidence="4">
    <location>
        <position position="293"/>
    </location>
</feature>
<sequence length="293" mass="32331">SGKNIFTVSGSNRYLRFLTKYGDDVLIIPVIGNVMEAKLAERTGAKAVICEGQESGGSIGRLSLFSLLPQIVDAVEIPVIAAGGIADSRGMRAAFALGAQGIQMGTRFLASEECRVIEEYKKRILKAKDIDSIVIFNKVKYPARVIKNKFAMEYLSKERDDTSQEELIALGKGSLKLAVESDVDLGAMHAGEISGLITDVKSTREIIEDIVWGFSNDNYECANDNEVIDTEVSKYLKHKPPILLVDKILDLEPGIESRTSLKLSEDKWFFNCHYPDYPVMPGTLLLEAMSQTM</sequence>
<keyword evidence="3" id="KW-0560">Oxidoreductase</keyword>
<dbReference type="Pfam" id="PF07977">
    <property type="entry name" value="FabA"/>
    <property type="match status" value="1"/>
</dbReference>
<dbReference type="InterPro" id="IPR029069">
    <property type="entry name" value="HotDog_dom_sf"/>
</dbReference>
<keyword evidence="1" id="KW-0285">Flavoprotein</keyword>
<accession>A0A382UGI8</accession>
<dbReference type="PANTHER" id="PTHR32332:SF20">
    <property type="entry name" value="2-NITROPROPANE DIOXYGENASE-LIKE PROTEIN"/>
    <property type="match status" value="1"/>
</dbReference>
<dbReference type="Pfam" id="PF03060">
    <property type="entry name" value="NMO"/>
    <property type="match status" value="1"/>
</dbReference>
<dbReference type="InterPro" id="IPR004136">
    <property type="entry name" value="NMO"/>
</dbReference>
<dbReference type="Gene3D" id="3.10.129.10">
    <property type="entry name" value="Hotdog Thioesterase"/>
    <property type="match status" value="1"/>
</dbReference>
<evidence type="ECO:0000313" key="4">
    <source>
        <dbReference type="EMBL" id="SVD32828.1"/>
    </source>
</evidence>
<dbReference type="AlphaFoldDB" id="A0A382UGI8"/>
<evidence type="ECO:0000256" key="3">
    <source>
        <dbReference type="ARBA" id="ARBA00023002"/>
    </source>
</evidence>
<evidence type="ECO:0000256" key="2">
    <source>
        <dbReference type="ARBA" id="ARBA00022643"/>
    </source>
</evidence>
<proteinExistence type="predicted"/>
<dbReference type="PANTHER" id="PTHR32332">
    <property type="entry name" value="2-NITROPROPANE DIOXYGENASE"/>
    <property type="match status" value="1"/>
</dbReference>
<dbReference type="CDD" id="cd04730">
    <property type="entry name" value="NPD_like"/>
    <property type="match status" value="1"/>
</dbReference>
<dbReference type="GO" id="GO:0018580">
    <property type="term" value="F:nitronate monooxygenase activity"/>
    <property type="evidence" value="ECO:0007669"/>
    <property type="project" value="InterPro"/>
</dbReference>
<evidence type="ECO:0000256" key="1">
    <source>
        <dbReference type="ARBA" id="ARBA00022630"/>
    </source>
</evidence>
<dbReference type="EMBL" id="UINC01143733">
    <property type="protein sequence ID" value="SVD32828.1"/>
    <property type="molecule type" value="Genomic_DNA"/>
</dbReference>
<feature type="non-terminal residue" evidence="4">
    <location>
        <position position="1"/>
    </location>
</feature>
<dbReference type="InterPro" id="IPR013785">
    <property type="entry name" value="Aldolase_TIM"/>
</dbReference>
<keyword evidence="2" id="KW-0288">FMN</keyword>